<evidence type="ECO:0000313" key="4">
    <source>
        <dbReference type="Proteomes" id="UP001430848"/>
    </source>
</evidence>
<gene>
    <name evidence="3" type="ORF">SLS63_005484</name>
</gene>
<feature type="signal peptide" evidence="1">
    <location>
        <begin position="1"/>
        <end position="21"/>
    </location>
</feature>
<name>A0ABR1PAY5_DIAER</name>
<dbReference type="Pfam" id="PF14856">
    <property type="entry name" value="Hce2"/>
    <property type="match status" value="1"/>
</dbReference>
<sequence length="190" mass="19761">MQLLLSLLLFVLAAVAAPRSADHVTSATIHDVDLGAPSELPGILAADNQCIASFYHEDAKKDMCGESSVSNAMFPHCGQGTASLVDDCNALIQDLDGQNGGGFWGYSNESTIVIASHNTCTFSVTVHDDKDLFNIGTQDVIDLTLTTQGKCGDDQSVAATGDTSCKYKSKAIDTNWLVSGPSQICGGGGG</sequence>
<comment type="caution">
    <text evidence="3">The sequence shown here is derived from an EMBL/GenBank/DDBJ whole genome shotgun (WGS) entry which is preliminary data.</text>
</comment>
<organism evidence="3 4">
    <name type="scientific">Diaporthe eres</name>
    <name type="common">Phomopsis oblonga</name>
    <dbReference type="NCBI Taxonomy" id="83184"/>
    <lineage>
        <taxon>Eukaryota</taxon>
        <taxon>Fungi</taxon>
        <taxon>Dikarya</taxon>
        <taxon>Ascomycota</taxon>
        <taxon>Pezizomycotina</taxon>
        <taxon>Sordariomycetes</taxon>
        <taxon>Sordariomycetidae</taxon>
        <taxon>Diaporthales</taxon>
        <taxon>Diaporthaceae</taxon>
        <taxon>Diaporthe</taxon>
        <taxon>Diaporthe eres species complex</taxon>
    </lineage>
</organism>
<keyword evidence="1" id="KW-0732">Signal</keyword>
<dbReference type="InterPro" id="IPR029226">
    <property type="entry name" value="Ecp2-like"/>
</dbReference>
<evidence type="ECO:0000259" key="2">
    <source>
        <dbReference type="Pfam" id="PF14856"/>
    </source>
</evidence>
<accession>A0ABR1PAY5</accession>
<feature type="chain" id="PRO_5046223352" description="Ecp2 effector protein-like domain-containing protein" evidence="1">
    <location>
        <begin position="22"/>
        <end position="190"/>
    </location>
</feature>
<dbReference type="Proteomes" id="UP001430848">
    <property type="component" value="Unassembled WGS sequence"/>
</dbReference>
<keyword evidence="4" id="KW-1185">Reference proteome</keyword>
<proteinExistence type="predicted"/>
<feature type="domain" description="Ecp2 effector protein-like" evidence="2">
    <location>
        <begin position="64"/>
        <end position="165"/>
    </location>
</feature>
<evidence type="ECO:0000256" key="1">
    <source>
        <dbReference type="SAM" id="SignalP"/>
    </source>
</evidence>
<protein>
    <recommendedName>
        <fullName evidence="2">Ecp2 effector protein-like domain-containing protein</fullName>
    </recommendedName>
</protein>
<dbReference type="EMBL" id="JAKNSF020000023">
    <property type="protein sequence ID" value="KAK7731209.1"/>
    <property type="molecule type" value="Genomic_DNA"/>
</dbReference>
<evidence type="ECO:0000313" key="3">
    <source>
        <dbReference type="EMBL" id="KAK7731209.1"/>
    </source>
</evidence>
<reference evidence="3 4" key="1">
    <citation type="submission" date="2024-02" db="EMBL/GenBank/DDBJ databases">
        <title>De novo assembly and annotation of 12 fungi associated with fruit tree decline syndrome in Ontario, Canada.</title>
        <authorList>
            <person name="Sulman M."/>
            <person name="Ellouze W."/>
            <person name="Ilyukhin E."/>
        </authorList>
    </citation>
    <scope>NUCLEOTIDE SEQUENCE [LARGE SCALE GENOMIC DNA]</scope>
    <source>
        <strain evidence="3 4">M169</strain>
    </source>
</reference>